<feature type="repeat" description="WD" evidence="3">
    <location>
        <begin position="665"/>
        <end position="706"/>
    </location>
</feature>
<proteinExistence type="predicted"/>
<evidence type="ECO:0000256" key="3">
    <source>
        <dbReference type="PROSITE-ProRule" id="PRU00221"/>
    </source>
</evidence>
<name>B0C7J1_ACAM1</name>
<feature type="repeat" description="WD" evidence="3">
    <location>
        <begin position="1121"/>
        <end position="1166"/>
    </location>
</feature>
<dbReference type="eggNOG" id="COG2319">
    <property type="taxonomic scope" value="Bacteria"/>
</dbReference>
<organism evidence="7 8">
    <name type="scientific">Acaryochloris marina (strain MBIC 11017)</name>
    <dbReference type="NCBI Taxonomy" id="329726"/>
    <lineage>
        <taxon>Bacteria</taxon>
        <taxon>Bacillati</taxon>
        <taxon>Cyanobacteriota</taxon>
        <taxon>Cyanophyceae</taxon>
        <taxon>Acaryochloridales</taxon>
        <taxon>Acaryochloridaceae</taxon>
        <taxon>Acaryochloris</taxon>
    </lineage>
</organism>
<keyword evidence="8" id="KW-1185">Reference proteome</keyword>
<feature type="repeat" description="WD" evidence="3">
    <location>
        <begin position="954"/>
        <end position="995"/>
    </location>
</feature>
<keyword evidence="2" id="KW-0677">Repeat</keyword>
<dbReference type="AlphaFoldDB" id="B0C7J1"/>
<feature type="repeat" description="WD" evidence="3">
    <location>
        <begin position="832"/>
        <end position="873"/>
    </location>
</feature>
<dbReference type="Pfam" id="PF00400">
    <property type="entry name" value="WD40"/>
    <property type="match status" value="8"/>
</dbReference>
<feature type="repeat" description="WD" evidence="3">
    <location>
        <begin position="707"/>
        <end position="748"/>
    </location>
</feature>
<keyword evidence="1 3" id="KW-0853">WD repeat</keyword>
<evidence type="ECO:0000259" key="6">
    <source>
        <dbReference type="Pfam" id="PF26355"/>
    </source>
</evidence>
<dbReference type="CDD" id="cd00200">
    <property type="entry name" value="WD40"/>
    <property type="match status" value="2"/>
</dbReference>
<feature type="repeat" description="WD" evidence="3">
    <location>
        <begin position="1037"/>
        <end position="1078"/>
    </location>
</feature>
<sequence>MIAVDALAVLEKTLPPGTLNQVKTLVFKQAWDGKGYAEIAEEAGYDTDYIKSVAAQLWKSISSELGEKVTKTNFRSLLIQRLDKSDVSEDSLVQPPIAEDSTPLPSGIANEKAPVVDWGEAPDVSKFYGRNEELAQISTCNLTEGCRLVAVLGMGGMGKTSLIAKLAQQVQHHYDFVIWRSLRNAPTADEVIAELIPFLSEQQSDQCSTRQLVQCLRASKCLIIFDNLESILQAGQVGYYRPGYEEYGNLLRVVGETAHQSCLLLTSREKPPEVAELEGLDLAVRSFSLRGSSEVATALLNAKGIEGSPEQQQQLSHHYGGSPLALKIIASSIQDLFEGNLEDFLAQETVAFNGIRRLLDQQFKRLSPLEKVILNWLAINREWTSIAELQRDIVPTVSMASLLESLEALTWRNLIEKNVSRQGQSGQYTLQPVVMEYVTNDLVQQVYQDLMEDTDSQGVQRQGLTSSQSYFHTHALLKTTVKDYIQDSQKRLILEPLAQLLRNTFFSAPMLAQWVQSVLNQLHTSPVTGYGPGNLINLCRQLKLDLTGYDFSQLPIWQANLRDMSLPQVNFKGANFQQTLFTQSLSGILNIAYSPKGDFLATIDATGSVRLWQVADGQLHMSFEDHSYWGWALAFSPDGQQLASGGEDNMVRVWDVTTGQCINSLELKCNVVWTVAFSPNGQTLAIGTSDTDILLWDLERNQLPEVLQGHTSDVRSLQFSPDGQQLVSASHDHTLKIWNLQSGKCQQTCVGHSEWVLSVAYSIDGQTLASGSADRTVRLWDVKTGQCRQTLSGHDLMVTAIAFSPDGQHIASASEDRTVRVWDVRGQHLKTLVGHLHWVWSVAFSPDGQMLASGGSDQTVRFWHVQTGRPLKTLAGYIDYSYALAWLPDGQALLSGSSNHTIRTWEQGRCRQTWKAHENWVWSVSCRPDGQVLASGSNAVKLWDMETNACIATLQEDEGFVFCLAWSPNGRYFATGSSDHRVRIWKADTQRCLQLLEGHEGWVFQVAWSPNGQSLASCGVDGTANVWNIKTGDCLQTFHEDNWIWSVVWSPDHRFLAYSTADGNIKFWDTKTWKLLQTLTGHTAQVTRIDFSPSGRRLASGSYDLTIKIWDVETGNCQQTLTGHTQIITNLVFNPVETDNSCLLASASEDETLRIWNILSGECQHVLRPEGPYEGMNVADTSGLTPAQIKSLQSLGAVTG</sequence>
<dbReference type="Proteomes" id="UP000000268">
    <property type="component" value="Chromosome"/>
</dbReference>
<dbReference type="InterPro" id="IPR055442">
    <property type="entry name" value="Beta-prop_EML-like_2nd"/>
</dbReference>
<dbReference type="SMART" id="SM00320">
    <property type="entry name" value="WD40"/>
    <property type="match status" value="14"/>
</dbReference>
<dbReference type="PANTHER" id="PTHR19848:SF8">
    <property type="entry name" value="F-BOX AND WD REPEAT DOMAIN CONTAINING 7"/>
    <property type="match status" value="1"/>
</dbReference>
<dbReference type="OrthoDB" id="434800at2"/>
<dbReference type="KEGG" id="amr:AM1_0165"/>
<dbReference type="Pfam" id="PF23414">
    <property type="entry name" value="Beta-prop_EML_2"/>
    <property type="match status" value="1"/>
</dbReference>
<feature type="repeat" description="WD" evidence="3">
    <location>
        <begin position="1079"/>
        <end position="1120"/>
    </location>
</feature>
<dbReference type="HOGENOM" id="CLU_005071_2_0_3"/>
<feature type="domain" description="NB-ARC" evidence="4">
    <location>
        <begin position="144"/>
        <end position="227"/>
    </location>
</feature>
<evidence type="ECO:0000313" key="8">
    <source>
        <dbReference type="Proteomes" id="UP000000268"/>
    </source>
</evidence>
<evidence type="ECO:0000256" key="1">
    <source>
        <dbReference type="ARBA" id="ARBA00022574"/>
    </source>
</evidence>
<accession>B0C7J1</accession>
<dbReference type="InterPro" id="IPR015943">
    <property type="entry name" value="WD40/YVTN_repeat-like_dom_sf"/>
</dbReference>
<dbReference type="SUPFAM" id="SSF50978">
    <property type="entry name" value="WD40 repeat-like"/>
    <property type="match status" value="2"/>
</dbReference>
<feature type="domain" description="EML-like second beta-propeller" evidence="5">
    <location>
        <begin position="631"/>
        <end position="787"/>
    </location>
</feature>
<dbReference type="Pfam" id="PF00931">
    <property type="entry name" value="NB-ARC"/>
    <property type="match status" value="1"/>
</dbReference>
<dbReference type="STRING" id="329726.AM1_0165"/>
<feature type="repeat" description="WD" evidence="3">
    <location>
        <begin position="623"/>
        <end position="664"/>
    </location>
</feature>
<dbReference type="PROSITE" id="PS50294">
    <property type="entry name" value="WD_REPEATS_REGION"/>
    <property type="match status" value="12"/>
</dbReference>
<dbReference type="EMBL" id="CP000828">
    <property type="protein sequence ID" value="ABW25251.1"/>
    <property type="molecule type" value="Genomic_DNA"/>
</dbReference>
<dbReference type="InterPro" id="IPR002182">
    <property type="entry name" value="NB-ARC"/>
</dbReference>
<dbReference type="RefSeq" id="WP_012160864.1">
    <property type="nucleotide sequence ID" value="NC_009925.1"/>
</dbReference>
<dbReference type="PRINTS" id="PR00364">
    <property type="entry name" value="DISEASERSIST"/>
</dbReference>
<dbReference type="InterPro" id="IPR019775">
    <property type="entry name" value="WD40_repeat_CS"/>
</dbReference>
<dbReference type="InterPro" id="IPR020472">
    <property type="entry name" value="WD40_PAC1"/>
</dbReference>
<gene>
    <name evidence="7" type="ordered locus">AM1_0165</name>
</gene>
<feature type="repeat" description="WD" evidence="3">
    <location>
        <begin position="791"/>
        <end position="825"/>
    </location>
</feature>
<evidence type="ECO:0000313" key="7">
    <source>
        <dbReference type="EMBL" id="ABW25251.1"/>
    </source>
</evidence>
<evidence type="ECO:0000256" key="2">
    <source>
        <dbReference type="ARBA" id="ARBA00022737"/>
    </source>
</evidence>
<dbReference type="SUPFAM" id="SSF52540">
    <property type="entry name" value="P-loop containing nucleoside triphosphate hydrolases"/>
    <property type="match status" value="1"/>
</dbReference>
<evidence type="ECO:0000259" key="4">
    <source>
        <dbReference type="Pfam" id="PF00931"/>
    </source>
</evidence>
<feature type="repeat" description="WD" evidence="3">
    <location>
        <begin position="996"/>
        <end position="1037"/>
    </location>
</feature>
<dbReference type="Gene3D" id="2.130.10.10">
    <property type="entry name" value="YVTN repeat-like/Quinoprotein amine dehydrogenase"/>
    <property type="match status" value="6"/>
</dbReference>
<dbReference type="Pfam" id="PF26355">
    <property type="entry name" value="HTH_VMAP-M9"/>
    <property type="match status" value="1"/>
</dbReference>
<dbReference type="InterPro" id="IPR001680">
    <property type="entry name" value="WD40_rpt"/>
</dbReference>
<evidence type="ECO:0000259" key="5">
    <source>
        <dbReference type="Pfam" id="PF23414"/>
    </source>
</evidence>
<reference evidence="7 8" key="1">
    <citation type="journal article" date="2008" name="Proc. Natl. Acad. Sci. U.S.A.">
        <title>Niche adaptation and genome expansion in the chlorophyll d-producing cyanobacterium Acaryochloris marina.</title>
        <authorList>
            <person name="Swingley W.D."/>
            <person name="Chen M."/>
            <person name="Cheung P.C."/>
            <person name="Conrad A.L."/>
            <person name="Dejesa L.C."/>
            <person name="Hao J."/>
            <person name="Honchak B.M."/>
            <person name="Karbach L.E."/>
            <person name="Kurdoglu A."/>
            <person name="Lahiri S."/>
            <person name="Mastrian S.D."/>
            <person name="Miyashita H."/>
            <person name="Page L."/>
            <person name="Ramakrishna P."/>
            <person name="Satoh S."/>
            <person name="Sattley W.M."/>
            <person name="Shimada Y."/>
            <person name="Taylor H.L."/>
            <person name="Tomo T."/>
            <person name="Tsuchiya T."/>
            <person name="Wang Z.T."/>
            <person name="Raymond J."/>
            <person name="Mimuro M."/>
            <person name="Blankenship R.E."/>
            <person name="Touchman J.W."/>
        </authorList>
    </citation>
    <scope>NUCLEOTIDE SEQUENCE [LARGE SCALE GENOMIC DNA]</scope>
    <source>
        <strain evidence="8">MBIC 11017</strain>
    </source>
</reference>
<dbReference type="eggNOG" id="COG3903">
    <property type="taxonomic scope" value="Bacteria"/>
</dbReference>
<dbReference type="PROSITE" id="PS50082">
    <property type="entry name" value="WD_REPEATS_2"/>
    <property type="match status" value="13"/>
</dbReference>
<dbReference type="InterPro" id="IPR058651">
    <property type="entry name" value="HTH_VMAP-M9"/>
</dbReference>
<feature type="repeat" description="WD" evidence="3">
    <location>
        <begin position="749"/>
        <end position="790"/>
    </location>
</feature>
<feature type="domain" description="vWA-MoxR associated protein N-terminal HTH" evidence="6">
    <location>
        <begin position="18"/>
        <end position="78"/>
    </location>
</feature>
<dbReference type="PROSITE" id="PS00678">
    <property type="entry name" value="WD_REPEATS_1"/>
    <property type="match status" value="8"/>
</dbReference>
<feature type="repeat" description="WD" evidence="3">
    <location>
        <begin position="581"/>
        <end position="622"/>
    </location>
</feature>
<protein>
    <submittedName>
        <fullName evidence="7">WD-repeat protein</fullName>
    </submittedName>
</protein>
<dbReference type="PANTHER" id="PTHR19848">
    <property type="entry name" value="WD40 REPEAT PROTEIN"/>
    <property type="match status" value="1"/>
</dbReference>
<feature type="repeat" description="WD" evidence="3">
    <location>
        <begin position="874"/>
        <end position="906"/>
    </location>
</feature>
<dbReference type="PRINTS" id="PR00320">
    <property type="entry name" value="GPROTEINBRPT"/>
</dbReference>
<dbReference type="InterPro" id="IPR027417">
    <property type="entry name" value="P-loop_NTPase"/>
</dbReference>
<dbReference type="SUPFAM" id="SSF141571">
    <property type="entry name" value="Pentapeptide repeat-like"/>
    <property type="match status" value="1"/>
</dbReference>
<dbReference type="InterPro" id="IPR036322">
    <property type="entry name" value="WD40_repeat_dom_sf"/>
</dbReference>
<dbReference type="GO" id="GO:0043531">
    <property type="term" value="F:ADP binding"/>
    <property type="evidence" value="ECO:0007669"/>
    <property type="project" value="InterPro"/>
</dbReference>
<dbReference type="Gene3D" id="3.40.50.300">
    <property type="entry name" value="P-loop containing nucleotide triphosphate hydrolases"/>
    <property type="match status" value="1"/>
</dbReference>